<dbReference type="RefSeq" id="WP_145080790.1">
    <property type="nucleotide sequence ID" value="NZ_CP036298.1"/>
</dbReference>
<sequence>MVDERESHAHAAGPFQLGRRVERRCVLPMKRKRLQRAELHGLTSLERLQCMGAAARRLLTY</sequence>
<reference evidence="1 2" key="1">
    <citation type="submission" date="2019-02" db="EMBL/GenBank/DDBJ databases">
        <title>Deep-cultivation of Planctomycetes and their phenomic and genomic characterization uncovers novel biology.</title>
        <authorList>
            <person name="Wiegand S."/>
            <person name="Jogler M."/>
            <person name="Boedeker C."/>
            <person name="Pinto D."/>
            <person name="Vollmers J."/>
            <person name="Rivas-Marin E."/>
            <person name="Kohn T."/>
            <person name="Peeters S.H."/>
            <person name="Heuer A."/>
            <person name="Rast P."/>
            <person name="Oberbeckmann S."/>
            <person name="Bunk B."/>
            <person name="Jeske O."/>
            <person name="Meyerdierks A."/>
            <person name="Storesund J.E."/>
            <person name="Kallscheuer N."/>
            <person name="Luecker S."/>
            <person name="Lage O.M."/>
            <person name="Pohl T."/>
            <person name="Merkel B.J."/>
            <person name="Hornburger P."/>
            <person name="Mueller R.-W."/>
            <person name="Bruemmer F."/>
            <person name="Labrenz M."/>
            <person name="Spormann A.M."/>
            <person name="Op den Camp H."/>
            <person name="Overmann J."/>
            <person name="Amann R."/>
            <person name="Jetten M.S.M."/>
            <person name="Mascher T."/>
            <person name="Medema M.H."/>
            <person name="Devos D.P."/>
            <person name="Kaster A.-K."/>
            <person name="Ovreas L."/>
            <person name="Rohde M."/>
            <person name="Galperin M.Y."/>
            <person name="Jogler C."/>
        </authorList>
    </citation>
    <scope>NUCLEOTIDE SEQUENCE [LARGE SCALE GENOMIC DNA]</scope>
    <source>
        <strain evidence="1 2">Q31a</strain>
    </source>
</reference>
<name>A0A518GAF6_9BACT</name>
<dbReference type="KEGG" id="ahel:Q31a_38860"/>
<keyword evidence="2" id="KW-1185">Reference proteome</keyword>
<gene>
    <name evidence="1" type="ORF">Q31a_38860</name>
</gene>
<evidence type="ECO:0000313" key="1">
    <source>
        <dbReference type="EMBL" id="QDV25560.1"/>
    </source>
</evidence>
<evidence type="ECO:0000313" key="2">
    <source>
        <dbReference type="Proteomes" id="UP000318017"/>
    </source>
</evidence>
<accession>A0A518GAF6</accession>
<organism evidence="1 2">
    <name type="scientific">Aureliella helgolandensis</name>
    <dbReference type="NCBI Taxonomy" id="2527968"/>
    <lineage>
        <taxon>Bacteria</taxon>
        <taxon>Pseudomonadati</taxon>
        <taxon>Planctomycetota</taxon>
        <taxon>Planctomycetia</taxon>
        <taxon>Pirellulales</taxon>
        <taxon>Pirellulaceae</taxon>
        <taxon>Aureliella</taxon>
    </lineage>
</organism>
<proteinExistence type="predicted"/>
<dbReference type="EMBL" id="CP036298">
    <property type="protein sequence ID" value="QDV25560.1"/>
    <property type="molecule type" value="Genomic_DNA"/>
</dbReference>
<dbReference type="AlphaFoldDB" id="A0A518GAF6"/>
<dbReference type="Proteomes" id="UP000318017">
    <property type="component" value="Chromosome"/>
</dbReference>
<protein>
    <submittedName>
        <fullName evidence="1">Uncharacterized protein</fullName>
    </submittedName>
</protein>